<dbReference type="PROSITE" id="PS50835">
    <property type="entry name" value="IG_LIKE"/>
    <property type="match status" value="1"/>
</dbReference>
<evidence type="ECO:0000256" key="3">
    <source>
        <dbReference type="ARBA" id="ARBA00023319"/>
    </source>
</evidence>
<dbReference type="Pfam" id="PF07686">
    <property type="entry name" value="V-set"/>
    <property type="match status" value="1"/>
</dbReference>
<dbReference type="PANTHER" id="PTHR24100">
    <property type="entry name" value="BUTYROPHILIN"/>
    <property type="match status" value="1"/>
</dbReference>
<keyword evidence="2 4" id="KW-0472">Membrane</keyword>
<evidence type="ECO:0000256" key="1">
    <source>
        <dbReference type="ARBA" id="ARBA00004370"/>
    </source>
</evidence>
<feature type="transmembrane region" description="Helical" evidence="4">
    <location>
        <begin position="134"/>
        <end position="154"/>
    </location>
</feature>
<gene>
    <name evidence="6" type="ORF">ILYODFUR_018954</name>
</gene>
<sequence>MWLLLQTRQTSQLNPDRTSLCHVELLETAAEWSRTDLEPEYVLHYRNEQVLPSLQHPSFKNRVDLQDRKMKDGDASLVLKNVSTDDRGTYQCRVTQKRSAHSKRTVLKPDLISTVYLDVAPSSPPGNKDGSDGLIPGLLILTLCVAALVGLVIYEKKQGSLSRLCLNAGRITWG</sequence>
<dbReference type="Gene3D" id="2.60.40.10">
    <property type="entry name" value="Immunoglobulins"/>
    <property type="match status" value="1"/>
</dbReference>
<feature type="domain" description="Ig-like" evidence="5">
    <location>
        <begin position="21"/>
        <end position="108"/>
    </location>
</feature>
<reference evidence="6 7" key="1">
    <citation type="submission" date="2021-06" db="EMBL/GenBank/DDBJ databases">
        <authorList>
            <person name="Palmer J.M."/>
        </authorList>
    </citation>
    <scope>NUCLEOTIDE SEQUENCE [LARGE SCALE GENOMIC DNA]</scope>
    <source>
        <strain evidence="7">if_2019</strain>
        <tissue evidence="6">Muscle</tissue>
    </source>
</reference>
<name>A0ABV0TKW2_9TELE</name>
<dbReference type="EMBL" id="JAHRIQ010036626">
    <property type="protein sequence ID" value="MEQ2233144.1"/>
    <property type="molecule type" value="Genomic_DNA"/>
</dbReference>
<keyword evidence="4" id="KW-1133">Transmembrane helix</keyword>
<protein>
    <recommendedName>
        <fullName evidence="5">Ig-like domain-containing protein</fullName>
    </recommendedName>
</protein>
<dbReference type="Proteomes" id="UP001482620">
    <property type="component" value="Unassembled WGS sequence"/>
</dbReference>
<dbReference type="InterPro" id="IPR007110">
    <property type="entry name" value="Ig-like_dom"/>
</dbReference>
<keyword evidence="4" id="KW-0812">Transmembrane</keyword>
<evidence type="ECO:0000313" key="7">
    <source>
        <dbReference type="Proteomes" id="UP001482620"/>
    </source>
</evidence>
<proteinExistence type="predicted"/>
<accession>A0ABV0TKW2</accession>
<evidence type="ECO:0000256" key="4">
    <source>
        <dbReference type="SAM" id="Phobius"/>
    </source>
</evidence>
<evidence type="ECO:0000259" key="5">
    <source>
        <dbReference type="PROSITE" id="PS50835"/>
    </source>
</evidence>
<dbReference type="InterPro" id="IPR036179">
    <property type="entry name" value="Ig-like_dom_sf"/>
</dbReference>
<dbReference type="SUPFAM" id="SSF48726">
    <property type="entry name" value="Immunoglobulin"/>
    <property type="match status" value="1"/>
</dbReference>
<comment type="caution">
    <text evidence="6">The sequence shown here is derived from an EMBL/GenBank/DDBJ whole genome shotgun (WGS) entry which is preliminary data.</text>
</comment>
<evidence type="ECO:0000256" key="2">
    <source>
        <dbReference type="ARBA" id="ARBA00023136"/>
    </source>
</evidence>
<evidence type="ECO:0000313" key="6">
    <source>
        <dbReference type="EMBL" id="MEQ2233144.1"/>
    </source>
</evidence>
<dbReference type="PANTHER" id="PTHR24100:SF151">
    <property type="entry name" value="ICOS LIGAND"/>
    <property type="match status" value="1"/>
</dbReference>
<keyword evidence="7" id="KW-1185">Reference proteome</keyword>
<dbReference type="InterPro" id="IPR050504">
    <property type="entry name" value="IgSF_BTN/MOG"/>
</dbReference>
<dbReference type="InterPro" id="IPR013783">
    <property type="entry name" value="Ig-like_fold"/>
</dbReference>
<dbReference type="InterPro" id="IPR013106">
    <property type="entry name" value="Ig_V-set"/>
</dbReference>
<organism evidence="6 7">
    <name type="scientific">Ilyodon furcidens</name>
    <name type="common">goldbreast splitfin</name>
    <dbReference type="NCBI Taxonomy" id="33524"/>
    <lineage>
        <taxon>Eukaryota</taxon>
        <taxon>Metazoa</taxon>
        <taxon>Chordata</taxon>
        <taxon>Craniata</taxon>
        <taxon>Vertebrata</taxon>
        <taxon>Euteleostomi</taxon>
        <taxon>Actinopterygii</taxon>
        <taxon>Neopterygii</taxon>
        <taxon>Teleostei</taxon>
        <taxon>Neoteleostei</taxon>
        <taxon>Acanthomorphata</taxon>
        <taxon>Ovalentaria</taxon>
        <taxon>Atherinomorphae</taxon>
        <taxon>Cyprinodontiformes</taxon>
        <taxon>Goodeidae</taxon>
        <taxon>Ilyodon</taxon>
    </lineage>
</organism>
<comment type="subcellular location">
    <subcellularLocation>
        <location evidence="1">Membrane</location>
    </subcellularLocation>
</comment>
<keyword evidence="3" id="KW-0393">Immunoglobulin domain</keyword>